<protein>
    <submittedName>
        <fullName evidence="2">Uncharacterized protein</fullName>
    </submittedName>
</protein>
<proteinExistence type="predicted"/>
<name>A0A4R6PPJ8_9GAMM</name>
<dbReference type="EMBL" id="SNXI01000001">
    <property type="protein sequence ID" value="TDP40649.1"/>
    <property type="molecule type" value="Genomic_DNA"/>
</dbReference>
<feature type="transmembrane region" description="Helical" evidence="1">
    <location>
        <begin position="35"/>
        <end position="53"/>
    </location>
</feature>
<accession>A0A4R6PPJ8</accession>
<dbReference type="OrthoDB" id="9806477at2"/>
<dbReference type="RefSeq" id="WP_133538323.1">
    <property type="nucleotide sequence ID" value="NZ_SNXI01000001.1"/>
</dbReference>
<keyword evidence="3" id="KW-1185">Reference proteome</keyword>
<dbReference type="AlphaFoldDB" id="A0A4R6PPJ8"/>
<feature type="transmembrane region" description="Helical" evidence="1">
    <location>
        <begin position="73"/>
        <end position="94"/>
    </location>
</feature>
<feature type="transmembrane region" description="Helical" evidence="1">
    <location>
        <begin position="12"/>
        <end position="28"/>
    </location>
</feature>
<evidence type="ECO:0000313" key="3">
    <source>
        <dbReference type="Proteomes" id="UP000295531"/>
    </source>
</evidence>
<gene>
    <name evidence="2" type="ORF">DEU29_101198</name>
</gene>
<evidence type="ECO:0000313" key="2">
    <source>
        <dbReference type="EMBL" id="TDP40649.1"/>
    </source>
</evidence>
<evidence type="ECO:0000256" key="1">
    <source>
        <dbReference type="SAM" id="Phobius"/>
    </source>
</evidence>
<organism evidence="2 3">
    <name type="scientific">Idiomarina aquatica</name>
    <dbReference type="NCBI Taxonomy" id="1327752"/>
    <lineage>
        <taxon>Bacteria</taxon>
        <taxon>Pseudomonadati</taxon>
        <taxon>Pseudomonadota</taxon>
        <taxon>Gammaproteobacteria</taxon>
        <taxon>Alteromonadales</taxon>
        <taxon>Idiomarinaceae</taxon>
        <taxon>Idiomarina</taxon>
    </lineage>
</organism>
<reference evidence="2 3" key="1">
    <citation type="submission" date="2019-03" db="EMBL/GenBank/DDBJ databases">
        <title>Freshwater and sediment microbial communities from various areas in North America, analyzing microbe dynamics in response to fracking.</title>
        <authorList>
            <person name="Lamendella R."/>
        </authorList>
    </citation>
    <scope>NUCLEOTIDE SEQUENCE [LARGE SCALE GENOMIC DNA]</scope>
    <source>
        <strain evidence="2 3">18_TX</strain>
    </source>
</reference>
<keyword evidence="1" id="KW-0812">Transmembrane</keyword>
<dbReference type="Proteomes" id="UP000295531">
    <property type="component" value="Unassembled WGS sequence"/>
</dbReference>
<keyword evidence="1" id="KW-1133">Transmembrane helix</keyword>
<keyword evidence="1" id="KW-0472">Membrane</keyword>
<comment type="caution">
    <text evidence="2">The sequence shown here is derived from an EMBL/GenBank/DDBJ whole genome shotgun (WGS) entry which is preliminary data.</text>
</comment>
<sequence length="113" mass="12453">MSELFTDMLRIVAPIALIGSVVLANRLIGLKYPLGALSCIAVFCLFYFGIELISSYANDKESTSGPLDSIFDVAVPVLLAVITLWADVIASKLFPGRQRVMQTRRIFDNRTGR</sequence>